<dbReference type="Gene3D" id="3.10.20.370">
    <property type="match status" value="1"/>
</dbReference>
<dbReference type="Pfam" id="PF13456">
    <property type="entry name" value="RVT_3"/>
    <property type="match status" value="1"/>
</dbReference>
<dbReference type="SUPFAM" id="SSF56672">
    <property type="entry name" value="DNA/RNA polymerases"/>
    <property type="match status" value="1"/>
</dbReference>
<dbReference type="InterPro" id="IPR043502">
    <property type="entry name" value="DNA/RNA_pol_sf"/>
</dbReference>
<comment type="caution">
    <text evidence="11">The sequence shown here is derived from an EMBL/GenBank/DDBJ whole genome shotgun (WGS) entry which is preliminary data.</text>
</comment>
<dbReference type="GO" id="GO:0015074">
    <property type="term" value="P:DNA integration"/>
    <property type="evidence" value="ECO:0007669"/>
    <property type="project" value="InterPro"/>
</dbReference>
<evidence type="ECO:0000256" key="8">
    <source>
        <dbReference type="SAM" id="MobiDB-lite"/>
    </source>
</evidence>
<dbReference type="PANTHER" id="PTHR48475:SF1">
    <property type="entry name" value="RNASE H TYPE-1 DOMAIN-CONTAINING PROTEIN"/>
    <property type="match status" value="1"/>
</dbReference>
<dbReference type="Pfam" id="PF17917">
    <property type="entry name" value="RT_RNaseH"/>
    <property type="match status" value="1"/>
</dbReference>
<dbReference type="EMBL" id="QPKB01000004">
    <property type="protein sequence ID" value="RWR83706.1"/>
    <property type="molecule type" value="Genomic_DNA"/>
</dbReference>
<keyword evidence="2" id="KW-0548">Nucleotidyltransferase</keyword>
<evidence type="ECO:0000259" key="10">
    <source>
        <dbReference type="PROSITE" id="PS50994"/>
    </source>
</evidence>
<gene>
    <name evidence="11" type="ORF">CKAN_01246700</name>
</gene>
<keyword evidence="4" id="KW-0255">Endonuclease</keyword>
<dbReference type="STRING" id="337451.A0A3S3QFC3"/>
<dbReference type="Gene3D" id="3.30.420.10">
    <property type="entry name" value="Ribonuclease H-like superfamily/Ribonuclease H"/>
    <property type="match status" value="2"/>
</dbReference>
<evidence type="ECO:0000313" key="12">
    <source>
        <dbReference type="Proteomes" id="UP000283530"/>
    </source>
</evidence>
<dbReference type="AlphaFoldDB" id="A0A3S3QFC3"/>
<dbReference type="GO" id="GO:0003964">
    <property type="term" value="F:RNA-directed DNA polymerase activity"/>
    <property type="evidence" value="ECO:0007669"/>
    <property type="project" value="UniProtKB-KW"/>
</dbReference>
<dbReference type="CDD" id="cd09274">
    <property type="entry name" value="RNase_HI_RT_Ty3"/>
    <property type="match status" value="1"/>
</dbReference>
<sequence>MIGYEMGRDTVQQKQAKKNKSKGKPYHHNGMQDSVNMISGEEQDAGKEYEELVNDPEEAPPLLEDGRYLTNPPVLAAPIKGKVMILYITALDHSLGALLAQENGQGKENACYYLSRTLVSAENNYSPIEKMCLALIFAVQKLRHYFLEHSIRLISKADPLKYLMSKPTLSGRLAKWTLLLSEFEITYVPQKAVKGQALADFLAAHPIPDNSPLSENLPDEEVFHTEICKPWEMFFDGASQRSGAGAGVIFLTPENGMLPYSFVLVEPCTNNIAEYGALIIGLELALQMGVESLIVHGYSQLVVNQLTGVYEVRKPELIEYFERAKNLIGNFQNFQLYHIPRGKNTRADALANLAATLAQTNRINLPIKIEERRIIPNIQEILKTTPTETSNIISVLEIETIDWRQPIIEFLQYGRLPQDSKDKKDIRRRAPRFVLLNGVLYRRSLDGVLLRCLSNIESREALNEAHSGTCGSHQSDFIHQPPEPLHPTVASWPFEAWGLDIIGPINPSSSLNHQYILAATDYFSKWAEAIPLKAVKAVDVVNFIRVNIIYRFGIPQRIITDSGTPFKNQQMQRFCEKYKIKHYFSSAFYAPANGLAEAFNKTLCKLLKKIVSKNKRDWHEKLFEALWAYRTTVRTPTQNTPYSLVFGGEAILPLDVQLPSLRIAIQESFTNDENAKLRLQELEALDEKRLEAQQKLEAYQARASNAFNKKVKIRSFKKGDLVLTVKRPIVISRLSRGKFDQKWEGPYIVQKVFTNGAYQLVTQDGDRTLPPINGRFIKRYYA</sequence>
<dbReference type="InterPro" id="IPR002156">
    <property type="entry name" value="RNaseH_domain"/>
</dbReference>
<evidence type="ECO:0000256" key="1">
    <source>
        <dbReference type="ARBA" id="ARBA00022679"/>
    </source>
</evidence>
<dbReference type="Proteomes" id="UP000283530">
    <property type="component" value="Unassembled WGS sequence"/>
</dbReference>
<dbReference type="CDD" id="cd09279">
    <property type="entry name" value="RNase_HI_like"/>
    <property type="match status" value="1"/>
</dbReference>
<keyword evidence="7" id="KW-0175">Coiled coil</keyword>
<evidence type="ECO:0000256" key="5">
    <source>
        <dbReference type="ARBA" id="ARBA00022801"/>
    </source>
</evidence>
<evidence type="ECO:0000259" key="9">
    <source>
        <dbReference type="PROSITE" id="PS50879"/>
    </source>
</evidence>
<feature type="domain" description="Integrase catalytic" evidence="10">
    <location>
        <begin position="489"/>
        <end position="649"/>
    </location>
</feature>
<dbReference type="InterPro" id="IPR001584">
    <property type="entry name" value="Integrase_cat-core"/>
</dbReference>
<evidence type="ECO:0000256" key="6">
    <source>
        <dbReference type="ARBA" id="ARBA00022918"/>
    </source>
</evidence>
<reference evidence="11 12" key="1">
    <citation type="journal article" date="2019" name="Nat. Plants">
        <title>Stout camphor tree genome fills gaps in understanding of flowering plant genome evolution.</title>
        <authorList>
            <person name="Chaw S.M."/>
            <person name="Liu Y.C."/>
            <person name="Wu Y.W."/>
            <person name="Wang H.Y."/>
            <person name="Lin C.I."/>
            <person name="Wu C.S."/>
            <person name="Ke H.M."/>
            <person name="Chang L.Y."/>
            <person name="Hsu C.Y."/>
            <person name="Yang H.T."/>
            <person name="Sudianto E."/>
            <person name="Hsu M.H."/>
            <person name="Wu K.P."/>
            <person name="Wang L.N."/>
            <person name="Leebens-Mack J.H."/>
            <person name="Tsai I.J."/>
        </authorList>
    </citation>
    <scope>NUCLEOTIDE SEQUENCE [LARGE SCALE GENOMIC DNA]</scope>
    <source>
        <strain evidence="12">cv. Chaw 1501</strain>
        <tissue evidence="11">Young leaves</tissue>
    </source>
</reference>
<feature type="region of interest" description="Disordered" evidence="8">
    <location>
        <begin position="1"/>
        <end position="35"/>
    </location>
</feature>
<accession>A0A3S3QFC3</accession>
<feature type="domain" description="RNase H type-1" evidence="9">
    <location>
        <begin position="227"/>
        <end position="360"/>
    </location>
</feature>
<dbReference type="SUPFAM" id="SSF53098">
    <property type="entry name" value="Ribonuclease H-like"/>
    <property type="match status" value="2"/>
</dbReference>
<keyword evidence="3" id="KW-0540">Nuclease</keyword>
<dbReference type="InterPro" id="IPR012337">
    <property type="entry name" value="RNaseH-like_sf"/>
</dbReference>
<name>A0A3S3QFC3_9MAGN</name>
<evidence type="ECO:0000313" key="11">
    <source>
        <dbReference type="EMBL" id="RWR83706.1"/>
    </source>
</evidence>
<keyword evidence="12" id="KW-1185">Reference proteome</keyword>
<dbReference type="Pfam" id="PF00665">
    <property type="entry name" value="rve"/>
    <property type="match status" value="1"/>
</dbReference>
<organism evidence="11 12">
    <name type="scientific">Cinnamomum micranthum f. kanehirae</name>
    <dbReference type="NCBI Taxonomy" id="337451"/>
    <lineage>
        <taxon>Eukaryota</taxon>
        <taxon>Viridiplantae</taxon>
        <taxon>Streptophyta</taxon>
        <taxon>Embryophyta</taxon>
        <taxon>Tracheophyta</taxon>
        <taxon>Spermatophyta</taxon>
        <taxon>Magnoliopsida</taxon>
        <taxon>Magnoliidae</taxon>
        <taxon>Laurales</taxon>
        <taxon>Lauraceae</taxon>
        <taxon>Cinnamomum</taxon>
    </lineage>
</organism>
<keyword evidence="6" id="KW-0695">RNA-directed DNA polymerase</keyword>
<dbReference type="InterPro" id="IPR036397">
    <property type="entry name" value="RNaseH_sf"/>
</dbReference>
<dbReference type="InterPro" id="IPR041373">
    <property type="entry name" value="RT_RNaseH"/>
</dbReference>
<evidence type="ECO:0000256" key="2">
    <source>
        <dbReference type="ARBA" id="ARBA00022695"/>
    </source>
</evidence>
<dbReference type="PANTHER" id="PTHR48475">
    <property type="entry name" value="RIBONUCLEASE H"/>
    <property type="match status" value="1"/>
</dbReference>
<keyword evidence="1" id="KW-0808">Transferase</keyword>
<dbReference type="PROSITE" id="PS50879">
    <property type="entry name" value="RNASE_H_1"/>
    <property type="match status" value="1"/>
</dbReference>
<feature type="coiled-coil region" evidence="7">
    <location>
        <begin position="682"/>
        <end position="709"/>
    </location>
</feature>
<dbReference type="OrthoDB" id="101614at2759"/>
<evidence type="ECO:0000256" key="3">
    <source>
        <dbReference type="ARBA" id="ARBA00022722"/>
    </source>
</evidence>
<keyword evidence="5" id="KW-0378">Hydrolase</keyword>
<evidence type="ECO:0000256" key="7">
    <source>
        <dbReference type="SAM" id="Coils"/>
    </source>
</evidence>
<proteinExistence type="predicted"/>
<protein>
    <submittedName>
        <fullName evidence="11">Uncharacterized protein</fullName>
    </submittedName>
</protein>
<feature type="compositionally biased region" description="Basic residues" evidence="8">
    <location>
        <begin position="15"/>
        <end position="27"/>
    </location>
</feature>
<dbReference type="PROSITE" id="PS50994">
    <property type="entry name" value="INTEGRASE"/>
    <property type="match status" value="1"/>
</dbReference>
<dbReference type="GO" id="GO:0004523">
    <property type="term" value="F:RNA-DNA hybrid ribonuclease activity"/>
    <property type="evidence" value="ECO:0007669"/>
    <property type="project" value="InterPro"/>
</dbReference>
<evidence type="ECO:0000256" key="4">
    <source>
        <dbReference type="ARBA" id="ARBA00022759"/>
    </source>
</evidence>
<dbReference type="GO" id="GO:0003676">
    <property type="term" value="F:nucleic acid binding"/>
    <property type="evidence" value="ECO:0007669"/>
    <property type="project" value="InterPro"/>
</dbReference>